<name>A0A0L0F7Z2_9EUKA</name>
<dbReference type="AlphaFoldDB" id="A0A0L0F7Z2"/>
<sequence length="117" mass="12709">MRTASLYTCIHPITAFHSTRDPYLQQTDCESCNPYLCGSNRSDRGLSLAHNGRCTDKEMVESLCISQKCHHIYMPVCGSDGDTYTNLCELELARCTDATLEPVSNGVCGAAAPATAE</sequence>
<dbReference type="EMBL" id="KQ246435">
    <property type="protein sequence ID" value="KNC72840.1"/>
    <property type="molecule type" value="Genomic_DNA"/>
</dbReference>
<dbReference type="SUPFAM" id="SSF100895">
    <property type="entry name" value="Kazal-type serine protease inhibitors"/>
    <property type="match status" value="1"/>
</dbReference>
<dbReference type="GeneID" id="25915104"/>
<dbReference type="Proteomes" id="UP000054560">
    <property type="component" value="Unassembled WGS sequence"/>
</dbReference>
<dbReference type="PANTHER" id="PTHR10913">
    <property type="entry name" value="FOLLISTATIN-RELATED"/>
    <property type="match status" value="1"/>
</dbReference>
<dbReference type="PANTHER" id="PTHR10913:SF45">
    <property type="entry name" value="FOLLISTATIN, ISOFORM A-RELATED"/>
    <property type="match status" value="1"/>
</dbReference>
<dbReference type="GO" id="GO:0005576">
    <property type="term" value="C:extracellular region"/>
    <property type="evidence" value="ECO:0007669"/>
    <property type="project" value="TreeGrafter"/>
</dbReference>
<dbReference type="PROSITE" id="PS51465">
    <property type="entry name" value="KAZAL_2"/>
    <property type="match status" value="1"/>
</dbReference>
<accession>A0A0L0F7Z2</accession>
<proteinExistence type="predicted"/>
<dbReference type="Gene3D" id="3.30.60.30">
    <property type="match status" value="1"/>
</dbReference>
<dbReference type="OrthoDB" id="88691at2759"/>
<evidence type="ECO:0000256" key="1">
    <source>
        <dbReference type="ARBA" id="ARBA00022690"/>
    </source>
</evidence>
<evidence type="ECO:0000256" key="3">
    <source>
        <dbReference type="ARBA" id="ARBA00023157"/>
    </source>
</evidence>
<keyword evidence="6" id="KW-1185">Reference proteome</keyword>
<dbReference type="RefSeq" id="XP_014146742.1">
    <property type="nucleotide sequence ID" value="XM_014291267.1"/>
</dbReference>
<keyword evidence="2" id="KW-0722">Serine protease inhibitor</keyword>
<dbReference type="InterPro" id="IPR050653">
    <property type="entry name" value="Prot_Inhib_GrowthFact_Antg"/>
</dbReference>
<evidence type="ECO:0000256" key="2">
    <source>
        <dbReference type="ARBA" id="ARBA00022900"/>
    </source>
</evidence>
<dbReference type="InterPro" id="IPR002350">
    <property type="entry name" value="Kazal_dom"/>
</dbReference>
<organism evidence="5 6">
    <name type="scientific">Sphaeroforma arctica JP610</name>
    <dbReference type="NCBI Taxonomy" id="667725"/>
    <lineage>
        <taxon>Eukaryota</taxon>
        <taxon>Ichthyosporea</taxon>
        <taxon>Ichthyophonida</taxon>
        <taxon>Sphaeroforma</taxon>
    </lineage>
</organism>
<keyword evidence="1" id="KW-0646">Protease inhibitor</keyword>
<dbReference type="CDD" id="cd00104">
    <property type="entry name" value="KAZAL_FS"/>
    <property type="match status" value="1"/>
</dbReference>
<gene>
    <name evidence="5" type="ORF">SARC_14600</name>
</gene>
<dbReference type="Pfam" id="PF07648">
    <property type="entry name" value="Kazal_2"/>
    <property type="match status" value="1"/>
</dbReference>
<reference evidence="5 6" key="1">
    <citation type="submission" date="2011-02" db="EMBL/GenBank/DDBJ databases">
        <title>The Genome Sequence of Sphaeroforma arctica JP610.</title>
        <authorList>
            <consortium name="The Broad Institute Genome Sequencing Platform"/>
            <person name="Russ C."/>
            <person name="Cuomo C."/>
            <person name="Young S.K."/>
            <person name="Zeng Q."/>
            <person name="Gargeya S."/>
            <person name="Alvarado L."/>
            <person name="Berlin A."/>
            <person name="Chapman S.B."/>
            <person name="Chen Z."/>
            <person name="Freedman E."/>
            <person name="Gellesch M."/>
            <person name="Goldberg J."/>
            <person name="Griggs A."/>
            <person name="Gujja S."/>
            <person name="Heilman E."/>
            <person name="Heiman D."/>
            <person name="Howarth C."/>
            <person name="Mehta T."/>
            <person name="Neiman D."/>
            <person name="Pearson M."/>
            <person name="Roberts A."/>
            <person name="Saif S."/>
            <person name="Shea T."/>
            <person name="Shenoy N."/>
            <person name="Sisk P."/>
            <person name="Stolte C."/>
            <person name="Sykes S."/>
            <person name="White J."/>
            <person name="Yandava C."/>
            <person name="Burger G."/>
            <person name="Gray M.W."/>
            <person name="Holland P.W.H."/>
            <person name="King N."/>
            <person name="Lang F.B.F."/>
            <person name="Roger A.J."/>
            <person name="Ruiz-Trillo I."/>
            <person name="Haas B."/>
            <person name="Nusbaum C."/>
            <person name="Birren B."/>
        </authorList>
    </citation>
    <scope>NUCLEOTIDE SEQUENCE [LARGE SCALE GENOMIC DNA]</scope>
    <source>
        <strain evidence="5 6">JP610</strain>
    </source>
</reference>
<dbReference type="InterPro" id="IPR036058">
    <property type="entry name" value="Kazal_dom_sf"/>
</dbReference>
<protein>
    <recommendedName>
        <fullName evidence="4">Kazal-like domain-containing protein</fullName>
    </recommendedName>
</protein>
<feature type="non-terminal residue" evidence="5">
    <location>
        <position position="117"/>
    </location>
</feature>
<keyword evidence="3" id="KW-1015">Disulfide bond</keyword>
<evidence type="ECO:0000313" key="5">
    <source>
        <dbReference type="EMBL" id="KNC72840.1"/>
    </source>
</evidence>
<evidence type="ECO:0000313" key="6">
    <source>
        <dbReference type="Proteomes" id="UP000054560"/>
    </source>
</evidence>
<feature type="domain" description="Kazal-like" evidence="4">
    <location>
        <begin position="58"/>
        <end position="110"/>
    </location>
</feature>
<evidence type="ECO:0000259" key="4">
    <source>
        <dbReference type="PROSITE" id="PS51465"/>
    </source>
</evidence>
<dbReference type="SMART" id="SM00280">
    <property type="entry name" value="KAZAL"/>
    <property type="match status" value="1"/>
</dbReference>